<evidence type="ECO:0000256" key="4">
    <source>
        <dbReference type="ARBA" id="ARBA00023136"/>
    </source>
</evidence>
<evidence type="ECO:0000256" key="5">
    <source>
        <dbReference type="ARBA" id="ARBA00049660"/>
    </source>
</evidence>
<dbReference type="InterPro" id="IPR023271">
    <property type="entry name" value="Aquaporin-like"/>
</dbReference>
<feature type="transmembrane region" description="Helical" evidence="6">
    <location>
        <begin position="188"/>
        <end position="212"/>
    </location>
</feature>
<dbReference type="Pfam" id="PF01226">
    <property type="entry name" value="Form_Nir_trans"/>
    <property type="match status" value="1"/>
</dbReference>
<comment type="subcellular location">
    <subcellularLocation>
        <location evidence="1">Membrane</location>
        <topology evidence="1">Multi-pass membrane protein</topology>
    </subcellularLocation>
</comment>
<keyword evidence="8" id="KW-1185">Reference proteome</keyword>
<evidence type="ECO:0000256" key="1">
    <source>
        <dbReference type="ARBA" id="ARBA00004141"/>
    </source>
</evidence>
<comment type="similarity">
    <text evidence="5">Belongs to the FNT transporter (TC 1.A.16) family.</text>
</comment>
<gene>
    <name evidence="7" type="ORF">C7U56_05830</name>
</gene>
<dbReference type="PANTHER" id="PTHR30520:SF6">
    <property type="entry name" value="FORMATE_NITRATE FAMILY TRANSPORTER (EUROFUNG)"/>
    <property type="match status" value="1"/>
</dbReference>
<accession>A0A2T3FQ67</accession>
<dbReference type="Proteomes" id="UP000241048">
    <property type="component" value="Unassembled WGS sequence"/>
</dbReference>
<feature type="transmembrane region" description="Helical" evidence="6">
    <location>
        <begin position="239"/>
        <end position="263"/>
    </location>
</feature>
<protein>
    <submittedName>
        <fullName evidence="7">FdhC protein</fullName>
    </submittedName>
</protein>
<keyword evidence="2 6" id="KW-0812">Transmembrane</keyword>
<name>A0A2T3FQ67_9CLOT</name>
<organism evidence="7 8">
    <name type="scientific">Clostridium fessum</name>
    <dbReference type="NCBI Taxonomy" id="2126740"/>
    <lineage>
        <taxon>Bacteria</taxon>
        <taxon>Bacillati</taxon>
        <taxon>Bacillota</taxon>
        <taxon>Clostridia</taxon>
        <taxon>Eubacteriales</taxon>
        <taxon>Clostridiaceae</taxon>
        <taxon>Clostridium</taxon>
    </lineage>
</organism>
<dbReference type="GO" id="GO:0015499">
    <property type="term" value="F:formate transmembrane transporter activity"/>
    <property type="evidence" value="ECO:0007669"/>
    <property type="project" value="TreeGrafter"/>
</dbReference>
<keyword evidence="4 6" id="KW-0472">Membrane</keyword>
<evidence type="ECO:0000256" key="6">
    <source>
        <dbReference type="SAM" id="Phobius"/>
    </source>
</evidence>
<dbReference type="InterPro" id="IPR000292">
    <property type="entry name" value="For/NO2_transpt"/>
</dbReference>
<evidence type="ECO:0000256" key="2">
    <source>
        <dbReference type="ARBA" id="ARBA00022692"/>
    </source>
</evidence>
<dbReference type="GO" id="GO:0005886">
    <property type="term" value="C:plasma membrane"/>
    <property type="evidence" value="ECO:0007669"/>
    <property type="project" value="TreeGrafter"/>
</dbReference>
<feature type="transmembrane region" description="Helical" evidence="6">
    <location>
        <begin position="31"/>
        <end position="56"/>
    </location>
</feature>
<reference evidence="7 8" key="1">
    <citation type="submission" date="2018-03" db="EMBL/GenBank/DDBJ databases">
        <title>Lachnoclostridium SNUG30386 gen.nov., sp.nov., isolated from human faeces.</title>
        <authorList>
            <person name="Seo B."/>
            <person name="Jeon K."/>
            <person name="Ko G."/>
        </authorList>
    </citation>
    <scope>NUCLEOTIDE SEQUENCE [LARGE SCALE GENOMIC DNA]</scope>
    <source>
        <strain evidence="7 8">SNUG30386</strain>
    </source>
</reference>
<sequence length="272" mass="28538">MGGKSMIASKQIAENYVETGRKKAELPVSHMLILGFFAGMFIALAGAGASVASAAMTNASASRIASALVFPAGLALVVCTGAELFTGNCLMTISALQKRISVGGLFKNLLFVYLGNLIGAIFVAVLFVYGHIPSLYGGDLAQVLLNTAVSKVTLTLPEVLCRAVLCNVLVCIAVWAAMSSEQVSGKILALYPPVAIFILCGFEHCIANMFYIPAGLMIMGEYGLAAEGLTIGTFILNNLIPATIGNMIGGMLVIGGGYWLVYLRGTKNREIK</sequence>
<evidence type="ECO:0000313" key="7">
    <source>
        <dbReference type="EMBL" id="PST37430.1"/>
    </source>
</evidence>
<feature type="transmembrane region" description="Helical" evidence="6">
    <location>
        <begin position="68"/>
        <end position="90"/>
    </location>
</feature>
<dbReference type="AlphaFoldDB" id="A0A2T3FQ67"/>
<keyword evidence="3 6" id="KW-1133">Transmembrane helix</keyword>
<proteinExistence type="inferred from homology"/>
<evidence type="ECO:0000313" key="8">
    <source>
        <dbReference type="Proteomes" id="UP000241048"/>
    </source>
</evidence>
<evidence type="ECO:0000256" key="3">
    <source>
        <dbReference type="ARBA" id="ARBA00022989"/>
    </source>
</evidence>
<dbReference type="EMBL" id="PYLO01000002">
    <property type="protein sequence ID" value="PST37430.1"/>
    <property type="molecule type" value="Genomic_DNA"/>
</dbReference>
<feature type="transmembrane region" description="Helical" evidence="6">
    <location>
        <begin position="110"/>
        <end position="132"/>
    </location>
</feature>
<feature type="transmembrane region" description="Helical" evidence="6">
    <location>
        <begin position="152"/>
        <end position="176"/>
    </location>
</feature>
<dbReference type="PANTHER" id="PTHR30520">
    <property type="entry name" value="FORMATE TRANSPORTER-RELATED"/>
    <property type="match status" value="1"/>
</dbReference>
<comment type="caution">
    <text evidence="7">The sequence shown here is derived from an EMBL/GenBank/DDBJ whole genome shotgun (WGS) entry which is preliminary data.</text>
</comment>
<dbReference type="Gene3D" id="1.20.1080.10">
    <property type="entry name" value="Glycerol uptake facilitator protein"/>
    <property type="match status" value="1"/>
</dbReference>